<gene>
    <name evidence="2" type="ORF">SAMN04244560_01525</name>
</gene>
<keyword evidence="1" id="KW-0472">Membrane</keyword>
<name>A0A1G7Q9I0_THETY</name>
<evidence type="ECO:0000313" key="3">
    <source>
        <dbReference type="Proteomes" id="UP000183404"/>
    </source>
</evidence>
<proteinExistence type="predicted"/>
<evidence type="ECO:0000313" key="2">
    <source>
        <dbReference type="EMBL" id="SDF95201.1"/>
    </source>
</evidence>
<keyword evidence="1" id="KW-0812">Transmembrane</keyword>
<feature type="transmembrane region" description="Helical" evidence="1">
    <location>
        <begin position="9"/>
        <end position="31"/>
    </location>
</feature>
<accession>A0A1G7Q9I0</accession>
<protein>
    <submittedName>
        <fullName evidence="2">Uncharacterized protein</fullName>
    </submittedName>
</protein>
<reference evidence="2 3" key="1">
    <citation type="submission" date="2016-10" db="EMBL/GenBank/DDBJ databases">
        <authorList>
            <person name="de Groot N.N."/>
        </authorList>
    </citation>
    <scope>NUCLEOTIDE SEQUENCE [LARGE SCALE GENOMIC DNA]</scope>
    <source>
        <strain evidence="2 3">DSM 569</strain>
    </source>
</reference>
<dbReference type="RefSeq" id="WP_004402018.1">
    <property type="nucleotide sequence ID" value="NZ_FNBS01000034.1"/>
</dbReference>
<sequence>MFKFNIKNLIWAIAGLVLLTVAVFFIVNWLVNSKNSTSSENA</sequence>
<evidence type="ECO:0000256" key="1">
    <source>
        <dbReference type="SAM" id="Phobius"/>
    </source>
</evidence>
<dbReference type="EMBL" id="FNBS01000034">
    <property type="protein sequence ID" value="SDF95201.1"/>
    <property type="molecule type" value="Genomic_DNA"/>
</dbReference>
<keyword evidence="1" id="KW-1133">Transmembrane helix</keyword>
<organism evidence="2 3">
    <name type="scientific">Thermoanaerobacter thermohydrosulfuricus</name>
    <name type="common">Clostridium thermohydrosulfuricum</name>
    <dbReference type="NCBI Taxonomy" id="1516"/>
    <lineage>
        <taxon>Bacteria</taxon>
        <taxon>Bacillati</taxon>
        <taxon>Bacillota</taxon>
        <taxon>Clostridia</taxon>
        <taxon>Thermoanaerobacterales</taxon>
        <taxon>Thermoanaerobacteraceae</taxon>
        <taxon>Thermoanaerobacter</taxon>
    </lineage>
</organism>
<dbReference type="Proteomes" id="UP000183404">
    <property type="component" value="Unassembled WGS sequence"/>
</dbReference>
<dbReference type="AlphaFoldDB" id="A0A1G7Q9I0"/>